<evidence type="ECO:0000259" key="1">
    <source>
        <dbReference type="Pfam" id="PF11823"/>
    </source>
</evidence>
<dbReference type="InterPro" id="IPR021778">
    <property type="entry name" value="Se/S_carrier-like"/>
</dbReference>
<comment type="caution">
    <text evidence="2">The sequence shown here is derived from an EMBL/GenBank/DDBJ whole genome shotgun (WGS) entry which is preliminary data.</text>
</comment>
<reference evidence="3 5" key="2">
    <citation type="submission" date="2017-03" db="EMBL/GenBank/DDBJ databases">
        <title>wgs assembly of Dolosigranulum pigrum KPL CDC strains.</title>
        <authorList>
            <person name="Brugger S.D."/>
            <person name="Pettigrew M."/>
            <person name="Kong Y."/>
            <person name="Lemon K.P."/>
        </authorList>
    </citation>
    <scope>NUCLEOTIDE SEQUENCE [LARGE SCALE GENOMIC DNA]</scope>
    <source>
        <strain evidence="3 5">KPL1931_CDC4294-98</strain>
    </source>
</reference>
<evidence type="ECO:0000313" key="2">
    <source>
        <dbReference type="EMBL" id="OOL81437.1"/>
    </source>
</evidence>
<dbReference type="Proteomes" id="UP000249099">
    <property type="component" value="Unassembled WGS sequence"/>
</dbReference>
<dbReference type="EMBL" id="NAQV01000011">
    <property type="protein sequence ID" value="RAN63952.1"/>
    <property type="molecule type" value="Genomic_DNA"/>
</dbReference>
<accession>A0A1S8KNW2</accession>
<protein>
    <recommendedName>
        <fullName evidence="1">Putative Se/S carrier protein-like domain-containing protein</fullName>
    </recommendedName>
</protein>
<name>A0A1S8KNW2_9LACT</name>
<feature type="domain" description="Putative Se/S carrier protein-like" evidence="1">
    <location>
        <begin position="2"/>
        <end position="68"/>
    </location>
</feature>
<gene>
    <name evidence="3" type="ORF">B8A44_04200</name>
    <name evidence="2" type="ORF">BWX42_06620</name>
</gene>
<dbReference type="AlphaFoldDB" id="A0A1S8KNW2"/>
<dbReference type="RefSeq" id="WP_004636990.1">
    <property type="nucleotide sequence ID" value="NZ_CBCRTD010000005.1"/>
</dbReference>
<reference evidence="2 4" key="1">
    <citation type="submission" date="2017-01" db="EMBL/GenBank/DDBJ databases">
        <title>Complete Genome Sequence of Dolosigranulum pigrum isolated from a Patient with interstitial lung disease.</title>
        <authorList>
            <person name="Mukhopadhyay R."/>
            <person name="Joaquin J."/>
            <person name="Hogue R."/>
            <person name="Fitzgerald S."/>
            <person name="Jospin G."/>
            <person name="Eisen J.A."/>
            <person name="Chaturvedi V."/>
        </authorList>
    </citation>
    <scope>NUCLEOTIDE SEQUENCE [LARGE SCALE GENOMIC DNA]</scope>
    <source>
        <strain evidence="2 4">15S00348</strain>
    </source>
</reference>
<evidence type="ECO:0000313" key="3">
    <source>
        <dbReference type="EMBL" id="RAN63952.1"/>
    </source>
</evidence>
<dbReference type="Pfam" id="PF11823">
    <property type="entry name" value="Se_S_carrier"/>
    <property type="match status" value="1"/>
</dbReference>
<dbReference type="GeneID" id="42695071"/>
<dbReference type="Proteomes" id="UP000190409">
    <property type="component" value="Unassembled WGS sequence"/>
</dbReference>
<evidence type="ECO:0000313" key="4">
    <source>
        <dbReference type="Proteomes" id="UP000190409"/>
    </source>
</evidence>
<dbReference type="EMBL" id="MUYF01000003">
    <property type="protein sequence ID" value="OOL81437.1"/>
    <property type="molecule type" value="Genomic_DNA"/>
</dbReference>
<evidence type="ECO:0000313" key="5">
    <source>
        <dbReference type="Proteomes" id="UP000249099"/>
    </source>
</evidence>
<proteinExistence type="predicted"/>
<organism evidence="2 4">
    <name type="scientific">Dolosigranulum pigrum</name>
    <dbReference type="NCBI Taxonomy" id="29394"/>
    <lineage>
        <taxon>Bacteria</taxon>
        <taxon>Bacillati</taxon>
        <taxon>Bacillota</taxon>
        <taxon>Bacilli</taxon>
        <taxon>Lactobacillales</taxon>
        <taxon>Carnobacteriaceae</taxon>
        <taxon>Dolosigranulum</taxon>
    </lineage>
</organism>
<sequence length="82" mass="9072">MLLLTFNHSHDAMHAETVIDRHSIKGRLIPTPERISAQCGLTLKLPEADIETIQQLMQAESIQPSGYYGVDNSGTYTTLSES</sequence>